<gene>
    <name evidence="3" type="ORF">H4W29_003013</name>
</gene>
<protein>
    <submittedName>
        <fullName evidence="3">Uncharacterized protein</fullName>
    </submittedName>
</protein>
<keyword evidence="1" id="KW-0472">Membrane</keyword>
<keyword evidence="1" id="KW-1133">Transmembrane helix</keyword>
<evidence type="ECO:0000313" key="3">
    <source>
        <dbReference type="EMBL" id="MBE1505832.1"/>
    </source>
</evidence>
<evidence type="ECO:0000313" key="4">
    <source>
        <dbReference type="Proteomes" id="UP000620262"/>
    </source>
</evidence>
<evidence type="ECO:0000256" key="2">
    <source>
        <dbReference type="SAM" id="SignalP"/>
    </source>
</evidence>
<sequence>MSVLHKTMAAGLVALTFAGASLATADTASAHSGNAFWGGVAGGVVGGLVGGAIASGPAYPAPYAYYPRPYAYYPAYPAYYGPRFCHPEWRYDRWGQPYRIEVCRR</sequence>
<feature type="transmembrane region" description="Helical" evidence="1">
    <location>
        <begin position="35"/>
        <end position="59"/>
    </location>
</feature>
<dbReference type="EMBL" id="JADBEC010000001">
    <property type="protein sequence ID" value="MBE1505832.1"/>
    <property type="molecule type" value="Genomic_DNA"/>
</dbReference>
<accession>A0ABR9IRL3</accession>
<evidence type="ECO:0000256" key="1">
    <source>
        <dbReference type="SAM" id="Phobius"/>
    </source>
</evidence>
<keyword evidence="2" id="KW-0732">Signal</keyword>
<dbReference type="RefSeq" id="WP_192729626.1">
    <property type="nucleotide sequence ID" value="NZ_BAAAVL010000005.1"/>
</dbReference>
<dbReference type="Proteomes" id="UP000620262">
    <property type="component" value="Unassembled WGS sequence"/>
</dbReference>
<keyword evidence="4" id="KW-1185">Reference proteome</keyword>
<keyword evidence="1" id="KW-0812">Transmembrane</keyword>
<comment type="caution">
    <text evidence="3">The sequence shown here is derived from an EMBL/GenBank/DDBJ whole genome shotgun (WGS) entry which is preliminary data.</text>
</comment>
<feature type="chain" id="PRO_5046541927" evidence="2">
    <location>
        <begin position="26"/>
        <end position="105"/>
    </location>
</feature>
<organism evidence="3 4">
    <name type="scientific">Rhizobium viscosum</name>
    <name type="common">Arthrobacter viscosus</name>
    <dbReference type="NCBI Taxonomy" id="1673"/>
    <lineage>
        <taxon>Bacteria</taxon>
        <taxon>Pseudomonadati</taxon>
        <taxon>Pseudomonadota</taxon>
        <taxon>Alphaproteobacteria</taxon>
        <taxon>Hyphomicrobiales</taxon>
        <taxon>Rhizobiaceae</taxon>
        <taxon>Rhizobium/Agrobacterium group</taxon>
        <taxon>Rhizobium</taxon>
    </lineage>
</organism>
<proteinExistence type="predicted"/>
<reference evidence="3 4" key="1">
    <citation type="submission" date="2020-10" db="EMBL/GenBank/DDBJ databases">
        <title>Sequencing the genomes of 1000 actinobacteria strains.</title>
        <authorList>
            <person name="Klenk H.-P."/>
        </authorList>
    </citation>
    <scope>NUCLEOTIDE SEQUENCE [LARGE SCALE GENOMIC DNA]</scope>
    <source>
        <strain evidence="3 4">DSM 7307</strain>
    </source>
</reference>
<feature type="signal peptide" evidence="2">
    <location>
        <begin position="1"/>
        <end position="25"/>
    </location>
</feature>
<name>A0ABR9IRL3_RHIVS</name>